<dbReference type="GeneID" id="135193743"/>
<evidence type="ECO:0000313" key="2">
    <source>
        <dbReference type="RefSeq" id="XP_064073610.1"/>
    </source>
</evidence>
<protein>
    <submittedName>
        <fullName evidence="2">Uncharacterized protein LOC135193743</fullName>
    </submittedName>
</protein>
<name>A0ABM4AQP9_VANTA</name>
<proteinExistence type="predicted"/>
<organism evidence="1 2">
    <name type="scientific">Vanessa tameamea</name>
    <name type="common">Kamehameha butterfly</name>
    <dbReference type="NCBI Taxonomy" id="334116"/>
    <lineage>
        <taxon>Eukaryota</taxon>
        <taxon>Metazoa</taxon>
        <taxon>Ecdysozoa</taxon>
        <taxon>Arthropoda</taxon>
        <taxon>Hexapoda</taxon>
        <taxon>Insecta</taxon>
        <taxon>Pterygota</taxon>
        <taxon>Neoptera</taxon>
        <taxon>Endopterygota</taxon>
        <taxon>Lepidoptera</taxon>
        <taxon>Glossata</taxon>
        <taxon>Ditrysia</taxon>
        <taxon>Papilionoidea</taxon>
        <taxon>Nymphalidae</taxon>
        <taxon>Nymphalinae</taxon>
        <taxon>Vanessa</taxon>
    </lineage>
</organism>
<dbReference type="RefSeq" id="XP_064073610.1">
    <property type="nucleotide sequence ID" value="XM_064217540.1"/>
</dbReference>
<gene>
    <name evidence="2" type="primary">LOC135193743</name>
</gene>
<sequence>MIKNELKPSKYDKTEKNLRSMKMMSPSRQKFIQRLKQKMHNPSAKSLRHPWMKNKNTISNSFMKQDDNHEYSYLENIPDSYMINDIKPNTRDDGPALSENVDFKYITELIHRDDLHNDSNKLPPIEYNPLDSIETYDSPIQKEKRADYIVPPDELANRRFVRPNYHKSDESYYINLGRQIASMIRGIETQNKELNIKVEATHDVPKNDIFLTVSSPRSYWERSVRSPLTFLKSNKKNFDYLKRSNELLFDIENKVEIIASTVPTLTLREIENIVSVMETAKRKMQGKETIVKDVMLPDNNLNINLWPKSLSNTRSNSLSSNLKTHIKIPIPSPATNNSQKYKPDHLHGFSMAITNRFSAQQNPQTVGKTNFNTLIIETKSKIKPDDHLEYYQSSRQTLTNPKYVKNTFSSQNSRQPLWDHNINPFFLKHRKYFENSDNYLLKQNEKFPYMASNNGEKSYFQHQISNFDRIE</sequence>
<keyword evidence="1" id="KW-1185">Reference proteome</keyword>
<dbReference type="Proteomes" id="UP001652626">
    <property type="component" value="Chromosome 17"/>
</dbReference>
<accession>A0ABM4AQP9</accession>
<evidence type="ECO:0000313" key="1">
    <source>
        <dbReference type="Proteomes" id="UP001652626"/>
    </source>
</evidence>
<reference evidence="2" key="1">
    <citation type="submission" date="2025-08" db="UniProtKB">
        <authorList>
            <consortium name="RefSeq"/>
        </authorList>
    </citation>
    <scope>IDENTIFICATION</scope>
    <source>
        <tissue evidence="2">Whole body</tissue>
    </source>
</reference>